<name>L9Y6E0_NATP1</name>
<dbReference type="Proteomes" id="UP000011593">
    <property type="component" value="Unassembled WGS sequence"/>
</dbReference>
<gene>
    <name evidence="1" type="ORF">C488_20422</name>
</gene>
<dbReference type="EMBL" id="AOIE01000122">
    <property type="protein sequence ID" value="ELY69211.1"/>
    <property type="molecule type" value="Genomic_DNA"/>
</dbReference>
<accession>L9Y6E0</accession>
<dbReference type="AlphaFoldDB" id="L9Y6E0"/>
<protein>
    <submittedName>
        <fullName evidence="1">Uncharacterized protein</fullName>
    </submittedName>
</protein>
<comment type="caution">
    <text evidence="1">The sequence shown here is derived from an EMBL/GenBank/DDBJ whole genome shotgun (WGS) entry which is preliminary data.</text>
</comment>
<evidence type="ECO:0000313" key="1">
    <source>
        <dbReference type="EMBL" id="ELY69211.1"/>
    </source>
</evidence>
<evidence type="ECO:0000313" key="2">
    <source>
        <dbReference type="Proteomes" id="UP000011593"/>
    </source>
</evidence>
<organism evidence="1 2">
    <name type="scientific">Natrinema pellirubrum (strain DSM 15624 / CIP 106293 / JCM 10476 / NCIMB 786 / 157)</name>
    <dbReference type="NCBI Taxonomy" id="797303"/>
    <lineage>
        <taxon>Archaea</taxon>
        <taxon>Methanobacteriati</taxon>
        <taxon>Methanobacteriota</taxon>
        <taxon>Stenosarchaea group</taxon>
        <taxon>Halobacteria</taxon>
        <taxon>Halobacteriales</taxon>
        <taxon>Natrialbaceae</taxon>
        <taxon>Natrinema</taxon>
    </lineage>
</organism>
<keyword evidence="2" id="KW-1185">Reference proteome</keyword>
<proteinExistence type="predicted"/>
<reference evidence="1 2" key="1">
    <citation type="journal article" date="2014" name="PLoS Genet.">
        <title>Phylogenetically driven sequencing of extremely halophilic archaea reveals strategies for static and dynamic osmo-response.</title>
        <authorList>
            <person name="Becker E.A."/>
            <person name="Seitzer P.M."/>
            <person name="Tritt A."/>
            <person name="Larsen D."/>
            <person name="Krusor M."/>
            <person name="Yao A.I."/>
            <person name="Wu D."/>
            <person name="Madern D."/>
            <person name="Eisen J.A."/>
            <person name="Darling A.E."/>
            <person name="Facciotti M.T."/>
        </authorList>
    </citation>
    <scope>NUCLEOTIDE SEQUENCE [LARGE SCALE GENOMIC DNA]</scope>
    <source>
        <strain evidence="1 2">DSM 15624</strain>
    </source>
</reference>
<sequence>MVFIDSIGRFLVVGVREKSAFEEWSKGGIQRSSGTTRFGFKSVSRELRKEPRTATQDVSTSISE</sequence>